<evidence type="ECO:0000313" key="1">
    <source>
        <dbReference type="EMBL" id="KAH9717168.1"/>
    </source>
</evidence>
<organism evidence="1 2">
    <name type="scientific">Citrus sinensis</name>
    <name type="common">Sweet orange</name>
    <name type="synonym">Citrus aurantium var. sinensis</name>
    <dbReference type="NCBI Taxonomy" id="2711"/>
    <lineage>
        <taxon>Eukaryota</taxon>
        <taxon>Viridiplantae</taxon>
        <taxon>Streptophyta</taxon>
        <taxon>Embryophyta</taxon>
        <taxon>Tracheophyta</taxon>
        <taxon>Spermatophyta</taxon>
        <taxon>Magnoliopsida</taxon>
        <taxon>eudicotyledons</taxon>
        <taxon>Gunneridae</taxon>
        <taxon>Pentapetalae</taxon>
        <taxon>rosids</taxon>
        <taxon>malvids</taxon>
        <taxon>Sapindales</taxon>
        <taxon>Rutaceae</taxon>
        <taxon>Aurantioideae</taxon>
        <taxon>Citrus</taxon>
    </lineage>
</organism>
<protein>
    <submittedName>
        <fullName evidence="1">Uncharacterized protein</fullName>
    </submittedName>
</protein>
<reference evidence="2" key="1">
    <citation type="journal article" date="2023" name="Hortic. Res.">
        <title>A chromosome-level phased genome enabling allele-level studies in sweet orange: a case study on citrus Huanglongbing tolerance.</title>
        <authorList>
            <person name="Wu B."/>
            <person name="Yu Q."/>
            <person name="Deng Z."/>
            <person name="Duan Y."/>
            <person name="Luo F."/>
            <person name="Gmitter F. Jr."/>
        </authorList>
    </citation>
    <scope>NUCLEOTIDE SEQUENCE [LARGE SCALE GENOMIC DNA]</scope>
    <source>
        <strain evidence="2">cv. Valencia</strain>
    </source>
</reference>
<proteinExistence type="predicted"/>
<gene>
    <name evidence="1" type="ORF">KPL71_021726</name>
</gene>
<dbReference type="Proteomes" id="UP000829398">
    <property type="component" value="Chromosome 7"/>
</dbReference>
<keyword evidence="2" id="KW-1185">Reference proteome</keyword>
<accession>A0ACB8JHM3</accession>
<sequence length="166" mass="19963">MNSYFSMISHDQDYWLNPMKSFHKSSLLYSFYKVNRLQFLNSSHHFRFYCNKIFTFYVEKFHINNYNFMRGQFLNILFICDNVFSLCDDIISPIESHVSNIFIFNDFPQIGYKRYNSAIYSIVAISEIPLMEGQIVNFERTYCQPLPYINQSNSDERKLHQHLILV</sequence>
<dbReference type="EMBL" id="CM039176">
    <property type="protein sequence ID" value="KAH9717168.1"/>
    <property type="molecule type" value="Genomic_DNA"/>
</dbReference>
<comment type="caution">
    <text evidence="1">The sequence shown here is derived from an EMBL/GenBank/DDBJ whole genome shotgun (WGS) entry which is preliminary data.</text>
</comment>
<name>A0ACB8JHM3_CITSI</name>
<evidence type="ECO:0000313" key="2">
    <source>
        <dbReference type="Proteomes" id="UP000829398"/>
    </source>
</evidence>